<dbReference type="AlphaFoldDB" id="A0A1J5PBN0"/>
<dbReference type="InterPro" id="IPR011006">
    <property type="entry name" value="CheY-like_superfamily"/>
</dbReference>
<dbReference type="PANTHER" id="PTHR45339:SF5">
    <property type="entry name" value="HISTIDINE KINASE"/>
    <property type="match status" value="1"/>
</dbReference>
<name>A0A1J5PBN0_9ZZZZ</name>
<dbReference type="InterPro" id="IPR036890">
    <property type="entry name" value="HATPase_C_sf"/>
</dbReference>
<reference evidence="4" key="1">
    <citation type="submission" date="2016-10" db="EMBL/GenBank/DDBJ databases">
        <title>Sequence of Gallionella enrichment culture.</title>
        <authorList>
            <person name="Poehlein A."/>
            <person name="Muehling M."/>
            <person name="Daniel R."/>
        </authorList>
    </citation>
    <scope>NUCLEOTIDE SEQUENCE</scope>
</reference>
<dbReference type="Pfam" id="PF02518">
    <property type="entry name" value="HATPase_c"/>
    <property type="match status" value="1"/>
</dbReference>
<feature type="domain" description="Histidine kinase" evidence="2">
    <location>
        <begin position="1"/>
        <end position="164"/>
    </location>
</feature>
<evidence type="ECO:0000259" key="3">
    <source>
        <dbReference type="PROSITE" id="PS50110"/>
    </source>
</evidence>
<sequence>MSRPEEHAVPVDKKPFALSVLFEQLAQDLGVTAQDKGLRLHIRASRHWVLSDATLVYRILLNLVGNALRYTERGGVLVVARPAADGQTLQLQVWDSGVGIAPQYQSVVFAEFFQVANAARDRTKGLGLGLNIVQRTAALLAHPLQLASRLGHGTRVSLVLPLAQPQLATAPEPALESALADDLRDVLVLVIEDDTLVMTALTGVLQAWGMHVLAAQGLPEALQLLAQGDAPELIISDFRLQDAHDGIAVIVRLRSELGCSVPACLISGDIDAGLVHAAQDVGLTLLHKPVRPGKLRSLLRSLLRDQRAGQDALS</sequence>
<feature type="domain" description="Response regulatory" evidence="3">
    <location>
        <begin position="187"/>
        <end position="303"/>
    </location>
</feature>
<accession>A0A1J5PBN0</accession>
<dbReference type="InterPro" id="IPR003594">
    <property type="entry name" value="HATPase_dom"/>
</dbReference>
<dbReference type="PRINTS" id="PR00344">
    <property type="entry name" value="BCTRLSENSOR"/>
</dbReference>
<dbReference type="Gene3D" id="3.30.565.10">
    <property type="entry name" value="Histidine kinase-like ATPase, C-terminal domain"/>
    <property type="match status" value="1"/>
</dbReference>
<dbReference type="PROSITE" id="PS50110">
    <property type="entry name" value="RESPONSE_REGULATORY"/>
    <property type="match status" value="1"/>
</dbReference>
<keyword evidence="1" id="KW-0597">Phosphoprotein</keyword>
<dbReference type="PANTHER" id="PTHR45339">
    <property type="entry name" value="HYBRID SIGNAL TRANSDUCTION HISTIDINE KINASE J"/>
    <property type="match status" value="1"/>
</dbReference>
<comment type="caution">
    <text evidence="4">The sequence shown here is derived from an EMBL/GenBank/DDBJ whole genome shotgun (WGS) entry which is preliminary data.</text>
</comment>
<dbReference type="Pfam" id="PF00072">
    <property type="entry name" value="Response_reg"/>
    <property type="match status" value="1"/>
</dbReference>
<evidence type="ECO:0000256" key="1">
    <source>
        <dbReference type="ARBA" id="ARBA00022553"/>
    </source>
</evidence>
<dbReference type="PROSITE" id="PS50109">
    <property type="entry name" value="HIS_KIN"/>
    <property type="match status" value="1"/>
</dbReference>
<keyword evidence="4" id="KW-0808">Transferase</keyword>
<dbReference type="SMART" id="SM00448">
    <property type="entry name" value="REC"/>
    <property type="match status" value="1"/>
</dbReference>
<dbReference type="EMBL" id="MLJW01005486">
    <property type="protein sequence ID" value="OIQ68136.1"/>
    <property type="molecule type" value="Genomic_DNA"/>
</dbReference>
<protein>
    <submittedName>
        <fullName evidence="4">Aerobic respiration control sensor protein ArcB</fullName>
        <ecNumber evidence="4">2.7.13.3</ecNumber>
    </submittedName>
</protein>
<dbReference type="CDD" id="cd00156">
    <property type="entry name" value="REC"/>
    <property type="match status" value="1"/>
</dbReference>
<dbReference type="EC" id="2.7.13.3" evidence="4"/>
<dbReference type="SMART" id="SM00387">
    <property type="entry name" value="HATPase_c"/>
    <property type="match status" value="1"/>
</dbReference>
<dbReference type="InterPro" id="IPR004358">
    <property type="entry name" value="Sig_transdc_His_kin-like_C"/>
</dbReference>
<dbReference type="InterPro" id="IPR001789">
    <property type="entry name" value="Sig_transdc_resp-reg_receiver"/>
</dbReference>
<dbReference type="SUPFAM" id="SSF55874">
    <property type="entry name" value="ATPase domain of HSP90 chaperone/DNA topoisomerase II/histidine kinase"/>
    <property type="match status" value="1"/>
</dbReference>
<dbReference type="InterPro" id="IPR005467">
    <property type="entry name" value="His_kinase_dom"/>
</dbReference>
<proteinExistence type="predicted"/>
<organism evidence="4">
    <name type="scientific">mine drainage metagenome</name>
    <dbReference type="NCBI Taxonomy" id="410659"/>
    <lineage>
        <taxon>unclassified sequences</taxon>
        <taxon>metagenomes</taxon>
        <taxon>ecological metagenomes</taxon>
    </lineage>
</organism>
<evidence type="ECO:0000313" key="4">
    <source>
        <dbReference type="EMBL" id="OIQ68136.1"/>
    </source>
</evidence>
<dbReference type="GO" id="GO:0000160">
    <property type="term" value="P:phosphorelay signal transduction system"/>
    <property type="evidence" value="ECO:0007669"/>
    <property type="project" value="InterPro"/>
</dbReference>
<dbReference type="GO" id="GO:0004673">
    <property type="term" value="F:protein histidine kinase activity"/>
    <property type="evidence" value="ECO:0007669"/>
    <property type="project" value="UniProtKB-EC"/>
</dbReference>
<evidence type="ECO:0000259" key="2">
    <source>
        <dbReference type="PROSITE" id="PS50109"/>
    </source>
</evidence>
<gene>
    <name evidence="4" type="primary">arcB_15</name>
    <name evidence="4" type="ORF">GALL_502740</name>
</gene>
<dbReference type="SUPFAM" id="SSF52172">
    <property type="entry name" value="CheY-like"/>
    <property type="match status" value="1"/>
</dbReference>
<dbReference type="Gene3D" id="3.40.50.2300">
    <property type="match status" value="1"/>
</dbReference>